<evidence type="ECO:0000313" key="2">
    <source>
        <dbReference type="EMBL" id="CUX83671.1"/>
    </source>
</evidence>
<dbReference type="Proteomes" id="UP000182045">
    <property type="component" value="Unassembled WGS sequence"/>
</dbReference>
<dbReference type="PATRIC" id="fig|1666912.4.peg.2833"/>
<reference evidence="3 4" key="1">
    <citation type="submission" date="2015-09" db="EMBL/GenBank/DDBJ databases">
        <title>Identification and resolution of microdiversity through metagenomic sequencing of parallel consortia.</title>
        <authorList>
            <person name="Nelson W.C."/>
            <person name="Romine M.F."/>
            <person name="Lindemann S.R."/>
        </authorList>
    </citation>
    <scope>NUCLEOTIDE SEQUENCE [LARGE SCALE GENOMIC DNA]</scope>
    <source>
        <strain evidence="3">HL-91</strain>
    </source>
</reference>
<reference evidence="2 5" key="2">
    <citation type="submission" date="2016-01" db="EMBL/GenBank/DDBJ databases">
        <authorList>
            <person name="Varghese N."/>
        </authorList>
    </citation>
    <scope>NUCLEOTIDE SEQUENCE [LARGE SCALE GENOMIC DNA]</scope>
    <source>
        <strain evidence="2 5">HL-91</strain>
    </source>
</reference>
<dbReference type="STRING" id="1666912.Ga0058931_3119"/>
<dbReference type="SUPFAM" id="SSF51120">
    <property type="entry name" value="beta-Roll"/>
    <property type="match status" value="2"/>
</dbReference>
<keyword evidence="5" id="KW-1185">Reference proteome</keyword>
<dbReference type="Proteomes" id="UP000050413">
    <property type="component" value="Unassembled WGS sequence"/>
</dbReference>
<evidence type="ECO:0000256" key="1">
    <source>
        <dbReference type="SAM" id="MobiDB-lite"/>
    </source>
</evidence>
<dbReference type="AlphaFoldDB" id="A0A0N8K762"/>
<name>A0A0N8K762_9RHOB</name>
<dbReference type="EMBL" id="FBYC01000004">
    <property type="protein sequence ID" value="CUX83671.1"/>
    <property type="molecule type" value="Genomic_DNA"/>
</dbReference>
<dbReference type="EMBL" id="LJSG01000016">
    <property type="protein sequence ID" value="KPP90849.1"/>
    <property type="molecule type" value="Genomic_DNA"/>
</dbReference>
<dbReference type="PRINTS" id="PR00313">
    <property type="entry name" value="CABNDNGRPT"/>
</dbReference>
<evidence type="ECO:0000313" key="3">
    <source>
        <dbReference type="EMBL" id="KPP90849.1"/>
    </source>
</evidence>
<feature type="region of interest" description="Disordered" evidence="1">
    <location>
        <begin position="14"/>
        <end position="56"/>
    </location>
</feature>
<accession>A0A0N8K762</accession>
<gene>
    <name evidence="2" type="ORF">Ga0058931_3119</name>
    <name evidence="3" type="ORF">HLUCCA05_05395</name>
</gene>
<evidence type="ECO:0008006" key="6">
    <source>
        <dbReference type="Google" id="ProtNLM"/>
    </source>
</evidence>
<comment type="caution">
    <text evidence="3">The sequence shown here is derived from an EMBL/GenBank/DDBJ whole genome shotgun (WGS) entry which is preliminary data.</text>
</comment>
<sequence>MLFAFGALAFIGGSGNDAADTDDDPRPNDNPDTPNNPDNDPGMTGQGGPGNDLINSRDDVSVYNGFGGNDTLVGFLEFGVRLNGGTGNDLLLVLDNDHGYGGDGDDLILGENVSNSGSEQVMRGGAGNDVLVSSGGSIMVGGNGTDSFVISPGGLDENDNMQSVYGDPLGPPLIRDFNPDEDRLVIDLERSFQDSFDQIFRTELGAPDGARDPIDFDGRVSLTAERSDDGSAVVILANGVPMAHLEGFADLAPEDLLNQIDVAVIGASEGETTLAPGLIYQDAGNDNVRLLLTDEFEGGGNFGGGDRFSVLDMSQLSADMRVTVAETGIITVEPADGSWPAVTFEEIDQVVLGDGDDVFDGSNGPGWVTAVAGNGEDTLIGGDSADIGDRLAGAGFALFEDGPEARGRVGATSIFGGEGRDNLLAGLGDTVTGGAGEDQFVVYGFGTEGAGPTIITDFNPEEDFLEYNWVDTADDTDGPHEIVVEDGEDGLVITDNGRIVVRVPGVTMADNPIIAAGDRSVVW</sequence>
<feature type="compositionally biased region" description="Low complexity" evidence="1">
    <location>
        <begin position="30"/>
        <end position="41"/>
    </location>
</feature>
<dbReference type="InterPro" id="IPR011049">
    <property type="entry name" value="Serralysin-like_metalloprot_C"/>
</dbReference>
<organism evidence="3 4">
    <name type="scientific">Roseibaca calidilacus</name>
    <dbReference type="NCBI Taxonomy" id="1666912"/>
    <lineage>
        <taxon>Bacteria</taxon>
        <taxon>Pseudomonadati</taxon>
        <taxon>Pseudomonadota</taxon>
        <taxon>Alphaproteobacteria</taxon>
        <taxon>Rhodobacterales</taxon>
        <taxon>Paracoccaceae</taxon>
        <taxon>Roseinatronobacter</taxon>
    </lineage>
</organism>
<protein>
    <recommendedName>
        <fullName evidence="6">Hemolysin-type calcium-binding repeat (2 copies)</fullName>
    </recommendedName>
</protein>
<evidence type="ECO:0000313" key="5">
    <source>
        <dbReference type="Proteomes" id="UP000182045"/>
    </source>
</evidence>
<evidence type="ECO:0000313" key="4">
    <source>
        <dbReference type="Proteomes" id="UP000050413"/>
    </source>
</evidence>
<dbReference type="Gene3D" id="2.150.10.10">
    <property type="entry name" value="Serralysin-like metalloprotease, C-terminal"/>
    <property type="match status" value="2"/>
</dbReference>
<proteinExistence type="predicted"/>